<evidence type="ECO:0008006" key="2">
    <source>
        <dbReference type="Google" id="ProtNLM"/>
    </source>
</evidence>
<dbReference type="EMBL" id="HBFW01012830">
    <property type="protein sequence ID" value="CAD8937135.1"/>
    <property type="molecule type" value="Transcribed_RNA"/>
</dbReference>
<name>A0A7S1GJX9_CYCTE</name>
<reference evidence="1" key="1">
    <citation type="submission" date="2021-01" db="EMBL/GenBank/DDBJ databases">
        <authorList>
            <person name="Corre E."/>
            <person name="Pelletier E."/>
            <person name="Niang G."/>
            <person name="Scheremetjew M."/>
            <person name="Finn R."/>
            <person name="Kale V."/>
            <person name="Holt S."/>
            <person name="Cochrane G."/>
            <person name="Meng A."/>
            <person name="Brown T."/>
            <person name="Cohen L."/>
        </authorList>
    </citation>
    <scope>NUCLEOTIDE SEQUENCE</scope>
    <source>
        <strain evidence="1">ECT3854</strain>
    </source>
</reference>
<dbReference type="AlphaFoldDB" id="A0A7S1GJX9"/>
<dbReference type="InterPro" id="IPR036291">
    <property type="entry name" value="NAD(P)-bd_dom_sf"/>
</dbReference>
<sequence>MSFVSSAAYAIAMKESHRPAIAVVTGGKSGIGKAIAAKIATFPFIDTVVAVSRSIQPSDVADINNNNSKVEALAADVTTPEGRDAIVQHIAQLCGTEKEEEEKKKRLFERNAITSFIVNVVHIGLNDPTTVQSVVLPSQ</sequence>
<proteinExistence type="predicted"/>
<accession>A0A7S1GJX9</accession>
<protein>
    <recommendedName>
        <fullName evidence="2">Ketoreductase (KR) domain-containing protein</fullName>
    </recommendedName>
</protein>
<dbReference type="Pfam" id="PF00106">
    <property type="entry name" value="adh_short"/>
    <property type="match status" value="1"/>
</dbReference>
<gene>
    <name evidence="1" type="ORF">CTEN0397_LOCUS8194</name>
</gene>
<dbReference type="SUPFAM" id="SSF51735">
    <property type="entry name" value="NAD(P)-binding Rossmann-fold domains"/>
    <property type="match status" value="1"/>
</dbReference>
<organism evidence="1">
    <name type="scientific">Cyclophora tenuis</name>
    <name type="common">Marine diatom</name>
    <dbReference type="NCBI Taxonomy" id="216820"/>
    <lineage>
        <taxon>Eukaryota</taxon>
        <taxon>Sar</taxon>
        <taxon>Stramenopiles</taxon>
        <taxon>Ochrophyta</taxon>
        <taxon>Bacillariophyta</taxon>
        <taxon>Fragilariophyceae</taxon>
        <taxon>Fragilariophycidae</taxon>
        <taxon>Cyclophorales</taxon>
        <taxon>Cyclophoraceae</taxon>
        <taxon>Cyclophora</taxon>
    </lineage>
</organism>
<dbReference type="InterPro" id="IPR002347">
    <property type="entry name" value="SDR_fam"/>
</dbReference>
<evidence type="ECO:0000313" key="1">
    <source>
        <dbReference type="EMBL" id="CAD8937135.1"/>
    </source>
</evidence>
<dbReference type="Gene3D" id="3.40.50.720">
    <property type="entry name" value="NAD(P)-binding Rossmann-like Domain"/>
    <property type="match status" value="1"/>
</dbReference>